<feature type="region of interest" description="Disordered" evidence="1">
    <location>
        <begin position="1"/>
        <end position="64"/>
    </location>
</feature>
<reference evidence="2" key="1">
    <citation type="submission" date="2015-12" db="EMBL/GenBank/DDBJ databases">
        <title>Update maize B73 reference genome by single molecule sequencing technologies.</title>
        <authorList>
            <consortium name="Maize Genome Sequencing Project"/>
            <person name="Ware D."/>
        </authorList>
    </citation>
    <scope>NUCLEOTIDE SEQUENCE</scope>
    <source>
        <tissue evidence="2">Seedling</tissue>
    </source>
</reference>
<proteinExistence type="predicted"/>
<name>A0A1D6PIA3_MAIZE</name>
<protein>
    <submittedName>
        <fullName evidence="2">J domain-containing protein required for chloroplast accumulation response 1</fullName>
    </submittedName>
</protein>
<accession>A0A1D6PIA3</accession>
<gene>
    <name evidence="2" type="ORF">ZEAMMB73_Zm00001d048175</name>
</gene>
<dbReference type="ExpressionAtlas" id="A0A1D6PIA3">
    <property type="expression patterns" value="baseline and differential"/>
</dbReference>
<feature type="region of interest" description="Disordered" evidence="1">
    <location>
        <begin position="119"/>
        <end position="142"/>
    </location>
</feature>
<sequence>MAGAPLRRSDLDFADVFGGPPRRVSGNEHRSQRGSQDTSSFESATRAGSGGPDTPVFGDRGSSDRRRQLGEEFYKDIFPGSEAASPRRSGAGDWGNVFGAQASPVSTARPRSSFSIRFNRGMDSSMPTSPSQQMSNRNDDGTSYAYSVPTSPNASMNNYLAQGAARQDSKKNPFSWHRYPFLSRFRSQSGEKKSTSNHVSSMDNEFEGTPVNLESIMANNKFHFSFYKWAGKGALLVLPATAQEKSVDIIGLRSFPQVVIQGIDLIDCEDSMSTATGTAKNQTDYEDSKSGKHSANSATKDGAIPLLFEDYMQGNKYQKTIILLFRVPRTFHYQHDLRS</sequence>
<feature type="compositionally biased region" description="Low complexity" evidence="1">
    <location>
        <begin position="124"/>
        <end position="135"/>
    </location>
</feature>
<evidence type="ECO:0000256" key="1">
    <source>
        <dbReference type="SAM" id="MobiDB-lite"/>
    </source>
</evidence>
<organism evidence="2">
    <name type="scientific">Zea mays</name>
    <name type="common">Maize</name>
    <dbReference type="NCBI Taxonomy" id="4577"/>
    <lineage>
        <taxon>Eukaryota</taxon>
        <taxon>Viridiplantae</taxon>
        <taxon>Streptophyta</taxon>
        <taxon>Embryophyta</taxon>
        <taxon>Tracheophyta</taxon>
        <taxon>Spermatophyta</taxon>
        <taxon>Magnoliopsida</taxon>
        <taxon>Liliopsida</taxon>
        <taxon>Poales</taxon>
        <taxon>Poaceae</taxon>
        <taxon>PACMAD clade</taxon>
        <taxon>Panicoideae</taxon>
        <taxon>Andropogonodae</taxon>
        <taxon>Andropogoneae</taxon>
        <taxon>Tripsacinae</taxon>
        <taxon>Zea</taxon>
    </lineage>
</organism>
<feature type="region of interest" description="Disordered" evidence="1">
    <location>
        <begin position="276"/>
        <end position="297"/>
    </location>
</feature>
<evidence type="ECO:0000313" key="2">
    <source>
        <dbReference type="EMBL" id="AQL09050.1"/>
    </source>
</evidence>
<dbReference type="AlphaFoldDB" id="A0A1D6PIA3"/>
<feature type="compositionally biased region" description="Polar residues" evidence="1">
    <location>
        <begin position="33"/>
        <end position="43"/>
    </location>
</feature>
<feature type="region of interest" description="Disordered" evidence="1">
    <location>
        <begin position="73"/>
        <end position="92"/>
    </location>
</feature>
<dbReference type="EMBL" id="CM000785">
    <property type="protein sequence ID" value="AQL09050.1"/>
    <property type="molecule type" value="Genomic_DNA"/>
</dbReference>